<organism evidence="1 2">
    <name type="scientific">Blepharisma stoltei</name>
    <dbReference type="NCBI Taxonomy" id="1481888"/>
    <lineage>
        <taxon>Eukaryota</taxon>
        <taxon>Sar</taxon>
        <taxon>Alveolata</taxon>
        <taxon>Ciliophora</taxon>
        <taxon>Postciliodesmatophora</taxon>
        <taxon>Heterotrichea</taxon>
        <taxon>Heterotrichida</taxon>
        <taxon>Blepharismidae</taxon>
        <taxon>Blepharisma</taxon>
    </lineage>
</organism>
<dbReference type="EMBL" id="CAJZBQ010000051">
    <property type="protein sequence ID" value="CAG9330381.1"/>
    <property type="molecule type" value="Genomic_DNA"/>
</dbReference>
<reference evidence="1" key="1">
    <citation type="submission" date="2021-09" db="EMBL/GenBank/DDBJ databases">
        <authorList>
            <consortium name="AG Swart"/>
            <person name="Singh M."/>
            <person name="Singh A."/>
            <person name="Seah K."/>
            <person name="Emmerich C."/>
        </authorList>
    </citation>
    <scope>NUCLEOTIDE SEQUENCE</scope>
    <source>
        <strain evidence="1">ATCC30299</strain>
    </source>
</reference>
<comment type="caution">
    <text evidence="1">The sequence shown here is derived from an EMBL/GenBank/DDBJ whole genome shotgun (WGS) entry which is preliminary data.</text>
</comment>
<dbReference type="AlphaFoldDB" id="A0AAU9JXL4"/>
<proteinExistence type="predicted"/>
<protein>
    <submittedName>
        <fullName evidence="1">Uncharacterized protein</fullName>
    </submittedName>
</protein>
<name>A0AAU9JXL4_9CILI</name>
<evidence type="ECO:0000313" key="2">
    <source>
        <dbReference type="Proteomes" id="UP001162131"/>
    </source>
</evidence>
<gene>
    <name evidence="1" type="ORF">BSTOLATCC_MIC51263</name>
</gene>
<evidence type="ECO:0000313" key="1">
    <source>
        <dbReference type="EMBL" id="CAG9330381.1"/>
    </source>
</evidence>
<dbReference type="Proteomes" id="UP001162131">
    <property type="component" value="Unassembled WGS sequence"/>
</dbReference>
<keyword evidence="2" id="KW-1185">Reference proteome</keyword>
<accession>A0AAU9JXL4</accession>
<sequence length="88" mass="10182">MPLDVLELLYRYHLKSPVECWLMDYALKMNWTGKIGHELKNTNSMGWHADREIDASWSLRASLLISSKISSRMLSNSFSNIGPRLIEN</sequence>